<reference evidence="2 4" key="1">
    <citation type="submission" date="2017-09" db="EMBL/GenBank/DDBJ databases">
        <title>Bacterial and phytoplankton interrelationship in Kongsfjorden, an Arctic fjord.</title>
        <authorList>
            <person name="Sinha R."/>
            <person name="Krishnan K."/>
        </authorList>
    </citation>
    <scope>NUCLEOTIDE SEQUENCE [LARGE SCALE GENOMIC DNA]</scope>
    <source>
        <strain evidence="2 4">58</strain>
    </source>
</reference>
<dbReference type="Proteomes" id="UP000243750">
    <property type="component" value="Unassembled WGS sequence"/>
</dbReference>
<dbReference type="RefSeq" id="WP_096345303.1">
    <property type="nucleotide sequence ID" value="NZ_CP033116.1"/>
</dbReference>
<gene>
    <name evidence="2" type="ORF">CO192_03895</name>
    <name evidence="3" type="ORF">EAO82_11785</name>
</gene>
<evidence type="ECO:0000259" key="1">
    <source>
        <dbReference type="Pfam" id="PF12146"/>
    </source>
</evidence>
<proteinExistence type="predicted"/>
<evidence type="ECO:0000313" key="5">
    <source>
        <dbReference type="Proteomes" id="UP000344571"/>
    </source>
</evidence>
<sequence>MAGDRRLMVDILSSTLQLEAAPGIVLHVQRFRPEGGGTPMLLVHGLVEDGRIFYSQSGKGLAPWLAQQGYDVFVPDLRGRGQSTPALEPGMQITQQQLITEDMPALFDLIEREYPGQTFFAATHSWGGIWLASALIRQPHYLPRVAGMVHFGCKRVIYQRSLRKRIMIDLLWGRVAGLLGRLKGFIPARSLGAGSADESCALHRDNLAWMNGGEWRDLEDGFDYALSLDALHWPPGLYLAGKHDLYLGHVDDVKAFARELGKHDAQIVLLEKGTGCSRDYGHNDMLTHANARDDHFPLVRSWLLQHSN</sequence>
<dbReference type="InterPro" id="IPR022742">
    <property type="entry name" value="Hydrolase_4"/>
</dbReference>
<evidence type="ECO:0000313" key="3">
    <source>
        <dbReference type="EMBL" id="QFY56986.1"/>
    </source>
</evidence>
<dbReference type="AlphaFoldDB" id="A0AA91U518"/>
<keyword evidence="5" id="KW-1185">Reference proteome</keyword>
<dbReference type="EMBL" id="NWMT01000058">
    <property type="protein sequence ID" value="PCD00723.1"/>
    <property type="molecule type" value="Genomic_DNA"/>
</dbReference>
<evidence type="ECO:0000313" key="2">
    <source>
        <dbReference type="EMBL" id="PCD00723.1"/>
    </source>
</evidence>
<dbReference type="Proteomes" id="UP000344571">
    <property type="component" value="Chromosome"/>
</dbReference>
<protein>
    <submittedName>
        <fullName evidence="3">Alpha/beta fold hydrolase</fullName>
    </submittedName>
    <submittedName>
        <fullName evidence="2">Esterase</fullName>
    </submittedName>
</protein>
<feature type="domain" description="Serine aminopeptidase S33" evidence="1">
    <location>
        <begin position="41"/>
        <end position="152"/>
    </location>
</feature>
<dbReference type="Pfam" id="PF12146">
    <property type="entry name" value="Hydrolase_4"/>
    <property type="match status" value="1"/>
</dbReference>
<accession>A0AA91U518</accession>
<dbReference type="PANTHER" id="PTHR11005">
    <property type="entry name" value="LYSOSOMAL ACID LIPASE-RELATED"/>
    <property type="match status" value="1"/>
</dbReference>
<reference evidence="3 5" key="2">
    <citation type="submission" date="2018-10" db="EMBL/GenBank/DDBJ databases">
        <title>Complete genome sequence of Pseudomonas pelagia strain Kongs-67.</title>
        <authorList>
            <person name="Sinha R.K."/>
            <person name="Krishnan K."/>
        </authorList>
    </citation>
    <scope>NUCLEOTIDE SEQUENCE [LARGE SCALE GENOMIC DNA]</scope>
    <source>
        <strain evidence="3 5">Kongs-67</strain>
    </source>
</reference>
<dbReference type="GO" id="GO:0016787">
    <property type="term" value="F:hydrolase activity"/>
    <property type="evidence" value="ECO:0007669"/>
    <property type="project" value="UniProtKB-KW"/>
</dbReference>
<dbReference type="EMBL" id="CP033116">
    <property type="protein sequence ID" value="QFY56986.1"/>
    <property type="molecule type" value="Genomic_DNA"/>
</dbReference>
<dbReference type="Gene3D" id="3.40.50.1820">
    <property type="entry name" value="alpha/beta hydrolase"/>
    <property type="match status" value="1"/>
</dbReference>
<dbReference type="SUPFAM" id="SSF53474">
    <property type="entry name" value="alpha/beta-Hydrolases"/>
    <property type="match status" value="1"/>
</dbReference>
<evidence type="ECO:0000313" key="4">
    <source>
        <dbReference type="Proteomes" id="UP000243750"/>
    </source>
</evidence>
<keyword evidence="3" id="KW-0378">Hydrolase</keyword>
<organism evidence="2 4">
    <name type="scientific">Halopseudomonas pelagia</name>
    <dbReference type="NCBI Taxonomy" id="553151"/>
    <lineage>
        <taxon>Bacteria</taxon>
        <taxon>Pseudomonadati</taxon>
        <taxon>Pseudomonadota</taxon>
        <taxon>Gammaproteobacteria</taxon>
        <taxon>Pseudomonadales</taxon>
        <taxon>Pseudomonadaceae</taxon>
        <taxon>Halopseudomonas</taxon>
    </lineage>
</organism>
<name>A0AA91U518_9GAMM</name>
<dbReference type="InterPro" id="IPR029058">
    <property type="entry name" value="AB_hydrolase_fold"/>
</dbReference>